<feature type="region of interest" description="Disordered" evidence="3">
    <location>
        <begin position="547"/>
        <end position="612"/>
    </location>
</feature>
<sequence length="623" mass="67760">MPRYNSIGFIILAGTRSVVGIGWQNEANVSICNWAQLRANIIRDTIYLDGGDIWWQMGLSDGSYGSPERDDEDGGLMYNLSLSQAFNQQTNLTSLVQAMAKNGGTSTANVNPNYEDGVMFANDNEFILYGGLPRLTNSENPPPTDVVLGYEEFEYSTIIPNWGTGFIQKSTDNGVTRYITNGAGVSAPSENLGFYFSGMRGPRWGAIEGGDGSANTTSNSFITVNMTTMRLETWQNLTLPSTVTGRANAELVWLPVSDSGVLVAIGGVINPEILKADRNLTVDDARASNNTSPTFMTEIPVYDVASQTWYLQNATGNIPPQLTMFCSVVAPSADRSSFNIYIYGGYDGVDPDSPPSDDVYILSIPSFTWIKAYSGSYSHGRSGHKCLRVYPNQMFVLGGIYKNDPTICLDGGFIQVFNLNTLQFQDAYSPQNWSNYSVPLAVTSQIGGSANGGATRMWPASWNNRSLSQVFSSPYSRPLSTHYPYPLKTTNLTVPPGASSSIENSTMPSWVKGIIGALTGLGSILVGITIWFLWRRYFPHRKLDTTTASSSSRVGKSNPDVSTTTEEIKTNYSSSAISPMTDISSISRDKELETANTPISPETTMSQADSSPIFELDCECGLP</sequence>
<dbReference type="SUPFAM" id="SSF50965">
    <property type="entry name" value="Galactose oxidase, central domain"/>
    <property type="match status" value="1"/>
</dbReference>
<keyword evidence="4" id="KW-0472">Membrane</keyword>
<name>A0AAD4Q5I6_9EURO</name>
<evidence type="ECO:0000313" key="6">
    <source>
        <dbReference type="EMBL" id="KAH8704211.1"/>
    </source>
</evidence>
<dbReference type="Proteomes" id="UP001201262">
    <property type="component" value="Unassembled WGS sequence"/>
</dbReference>
<keyword evidence="4" id="KW-1133">Transmembrane helix</keyword>
<keyword evidence="2" id="KW-0677">Repeat</keyword>
<dbReference type="InterPro" id="IPR011043">
    <property type="entry name" value="Gal_Oxase/kelch_b-propeller"/>
</dbReference>
<feature type="chain" id="PRO_5042137608" description="Kelch repeat protein" evidence="5">
    <location>
        <begin position="21"/>
        <end position="623"/>
    </location>
</feature>
<dbReference type="EMBL" id="JAJTJA010000002">
    <property type="protein sequence ID" value="KAH8704211.1"/>
    <property type="molecule type" value="Genomic_DNA"/>
</dbReference>
<dbReference type="AlphaFoldDB" id="A0AAD4Q5I6"/>
<dbReference type="PANTHER" id="PTHR46228">
    <property type="entry name" value="KELCH DOMAIN-CONTAINING PROTEIN"/>
    <property type="match status" value="1"/>
</dbReference>
<evidence type="ECO:0008006" key="8">
    <source>
        <dbReference type="Google" id="ProtNLM"/>
    </source>
</evidence>
<dbReference type="PANTHER" id="PTHR46228:SF2">
    <property type="entry name" value="KELCH REPEAT PROTEIN (AFU_ORTHOLOGUE AFUA_4G14350)"/>
    <property type="match status" value="1"/>
</dbReference>
<evidence type="ECO:0000313" key="7">
    <source>
        <dbReference type="Proteomes" id="UP001201262"/>
    </source>
</evidence>
<protein>
    <recommendedName>
        <fullName evidence="8">Kelch repeat protein</fullName>
    </recommendedName>
</protein>
<feature type="transmembrane region" description="Helical" evidence="4">
    <location>
        <begin position="510"/>
        <end position="534"/>
    </location>
</feature>
<evidence type="ECO:0000256" key="5">
    <source>
        <dbReference type="SAM" id="SignalP"/>
    </source>
</evidence>
<comment type="caution">
    <text evidence="6">The sequence shown here is derived from an EMBL/GenBank/DDBJ whole genome shotgun (WGS) entry which is preliminary data.</text>
</comment>
<gene>
    <name evidence="6" type="ORF">BGW36DRAFT_394341</name>
</gene>
<dbReference type="RefSeq" id="XP_046077229.1">
    <property type="nucleotide sequence ID" value="XM_046217905.1"/>
</dbReference>
<organism evidence="6 7">
    <name type="scientific">Talaromyces proteolyticus</name>
    <dbReference type="NCBI Taxonomy" id="1131652"/>
    <lineage>
        <taxon>Eukaryota</taxon>
        <taxon>Fungi</taxon>
        <taxon>Dikarya</taxon>
        <taxon>Ascomycota</taxon>
        <taxon>Pezizomycotina</taxon>
        <taxon>Eurotiomycetes</taxon>
        <taxon>Eurotiomycetidae</taxon>
        <taxon>Eurotiales</taxon>
        <taxon>Trichocomaceae</taxon>
        <taxon>Talaromyces</taxon>
        <taxon>Talaromyces sect. Bacilispori</taxon>
    </lineage>
</organism>
<dbReference type="InterPro" id="IPR015915">
    <property type="entry name" value="Kelch-typ_b-propeller"/>
</dbReference>
<feature type="compositionally biased region" description="Polar residues" evidence="3">
    <location>
        <begin position="547"/>
        <end position="586"/>
    </location>
</feature>
<accession>A0AAD4Q5I6</accession>
<keyword evidence="4" id="KW-0812">Transmembrane</keyword>
<proteinExistence type="predicted"/>
<evidence type="ECO:0000256" key="1">
    <source>
        <dbReference type="ARBA" id="ARBA00022441"/>
    </source>
</evidence>
<evidence type="ECO:0000256" key="2">
    <source>
        <dbReference type="ARBA" id="ARBA00022737"/>
    </source>
</evidence>
<dbReference type="GeneID" id="70248192"/>
<dbReference type="Gene3D" id="2.120.10.80">
    <property type="entry name" value="Kelch-type beta propeller"/>
    <property type="match status" value="1"/>
</dbReference>
<reference evidence="6" key="1">
    <citation type="submission" date="2021-12" db="EMBL/GenBank/DDBJ databases">
        <title>Convergent genome expansion in fungi linked to evolution of root-endophyte symbiosis.</title>
        <authorList>
            <consortium name="DOE Joint Genome Institute"/>
            <person name="Ke Y.-H."/>
            <person name="Bonito G."/>
            <person name="Liao H.-L."/>
            <person name="Looney B."/>
            <person name="Rojas-Flechas A."/>
            <person name="Nash J."/>
            <person name="Hameed K."/>
            <person name="Schadt C."/>
            <person name="Martin F."/>
            <person name="Crous P.W."/>
            <person name="Miettinen O."/>
            <person name="Magnuson J.K."/>
            <person name="Labbe J."/>
            <person name="Jacobson D."/>
            <person name="Doktycz M.J."/>
            <person name="Veneault-Fourrey C."/>
            <person name="Kuo A."/>
            <person name="Mondo S."/>
            <person name="Calhoun S."/>
            <person name="Riley R."/>
            <person name="Ohm R."/>
            <person name="LaButti K."/>
            <person name="Andreopoulos B."/>
            <person name="Pangilinan J."/>
            <person name="Nolan M."/>
            <person name="Tritt A."/>
            <person name="Clum A."/>
            <person name="Lipzen A."/>
            <person name="Daum C."/>
            <person name="Barry K."/>
            <person name="Grigoriev I.V."/>
            <person name="Vilgalys R."/>
        </authorList>
    </citation>
    <scope>NUCLEOTIDE SEQUENCE</scope>
    <source>
        <strain evidence="6">PMI_201</strain>
    </source>
</reference>
<evidence type="ECO:0000256" key="3">
    <source>
        <dbReference type="SAM" id="MobiDB-lite"/>
    </source>
</evidence>
<feature type="signal peptide" evidence="5">
    <location>
        <begin position="1"/>
        <end position="20"/>
    </location>
</feature>
<keyword evidence="7" id="KW-1185">Reference proteome</keyword>
<keyword evidence="5" id="KW-0732">Signal</keyword>
<feature type="compositionally biased region" description="Polar residues" evidence="3">
    <location>
        <begin position="594"/>
        <end position="610"/>
    </location>
</feature>
<evidence type="ECO:0000256" key="4">
    <source>
        <dbReference type="SAM" id="Phobius"/>
    </source>
</evidence>
<keyword evidence="1" id="KW-0880">Kelch repeat</keyword>